<sequence>MSGSYSIRDKGPDPRLFSRSICKSKIDTPGLSAIFVRSGPSSFHRNFSYLYNAQVQDQWPMLSHPFLLRFQKMKAPRLFTSCAFSAFDSLRSDQHRWAMALLRSSSSPATWPNPNTNLGSATKRLSSSIGQIPTLIWVLQPRDFAAPGWPSSFKSGDRQQSQQGTNNKRQQFSAVWAATENTVPATSLLWQLWAQTTDLRRWVLLLQFLVAEQTTGTWRLVFRYNRGRGEMW</sequence>
<dbReference type="EMBL" id="CM056813">
    <property type="protein sequence ID" value="KAJ8641953.1"/>
    <property type="molecule type" value="Genomic_DNA"/>
</dbReference>
<proteinExistence type="predicted"/>
<comment type="caution">
    <text evidence="1">The sequence shown here is derived from an EMBL/GenBank/DDBJ whole genome shotgun (WGS) entry which is preliminary data.</text>
</comment>
<accession>A0ACC2M937</accession>
<evidence type="ECO:0000313" key="2">
    <source>
        <dbReference type="Proteomes" id="UP001234297"/>
    </source>
</evidence>
<gene>
    <name evidence="1" type="ORF">MRB53_018647</name>
</gene>
<name>A0ACC2M937_PERAE</name>
<keyword evidence="2" id="KW-1185">Reference proteome</keyword>
<reference evidence="1 2" key="1">
    <citation type="journal article" date="2022" name="Hortic Res">
        <title>A haplotype resolved chromosomal level avocado genome allows analysis of novel avocado genes.</title>
        <authorList>
            <person name="Nath O."/>
            <person name="Fletcher S.J."/>
            <person name="Hayward A."/>
            <person name="Shaw L.M."/>
            <person name="Masouleh A.K."/>
            <person name="Furtado A."/>
            <person name="Henry R.J."/>
            <person name="Mitter N."/>
        </authorList>
    </citation>
    <scope>NUCLEOTIDE SEQUENCE [LARGE SCALE GENOMIC DNA]</scope>
    <source>
        <strain evidence="2">cv. Hass</strain>
    </source>
</reference>
<dbReference type="Proteomes" id="UP001234297">
    <property type="component" value="Chromosome 5"/>
</dbReference>
<evidence type="ECO:0000313" key="1">
    <source>
        <dbReference type="EMBL" id="KAJ8641953.1"/>
    </source>
</evidence>
<organism evidence="1 2">
    <name type="scientific">Persea americana</name>
    <name type="common">Avocado</name>
    <dbReference type="NCBI Taxonomy" id="3435"/>
    <lineage>
        <taxon>Eukaryota</taxon>
        <taxon>Viridiplantae</taxon>
        <taxon>Streptophyta</taxon>
        <taxon>Embryophyta</taxon>
        <taxon>Tracheophyta</taxon>
        <taxon>Spermatophyta</taxon>
        <taxon>Magnoliopsida</taxon>
        <taxon>Magnoliidae</taxon>
        <taxon>Laurales</taxon>
        <taxon>Lauraceae</taxon>
        <taxon>Persea</taxon>
    </lineage>
</organism>
<protein>
    <submittedName>
        <fullName evidence="1">Uncharacterized protein</fullName>
    </submittedName>
</protein>